<dbReference type="EMBL" id="CAACVS010000215">
    <property type="protein sequence ID" value="VEU39318.1"/>
    <property type="molecule type" value="Genomic_DNA"/>
</dbReference>
<feature type="region of interest" description="Disordered" evidence="1">
    <location>
        <begin position="47"/>
        <end position="102"/>
    </location>
</feature>
<dbReference type="InterPro" id="IPR016098">
    <property type="entry name" value="CAP/MinC_C"/>
</dbReference>
<accession>A0A448ZBD4</accession>
<name>A0A448ZBD4_9STRA</name>
<dbReference type="AlphaFoldDB" id="A0A448ZBD4"/>
<reference evidence="2 3" key="1">
    <citation type="submission" date="2019-01" db="EMBL/GenBank/DDBJ databases">
        <authorList>
            <person name="Ferrante I. M."/>
        </authorList>
    </citation>
    <scope>NUCLEOTIDE SEQUENCE [LARGE SCALE GENOMIC DNA]</scope>
    <source>
        <strain evidence="2 3">B856</strain>
    </source>
</reference>
<evidence type="ECO:0000313" key="3">
    <source>
        <dbReference type="Proteomes" id="UP000291116"/>
    </source>
</evidence>
<dbReference type="Gene3D" id="2.160.20.70">
    <property type="match status" value="1"/>
</dbReference>
<dbReference type="Proteomes" id="UP000291116">
    <property type="component" value="Unassembled WGS sequence"/>
</dbReference>
<evidence type="ECO:0000313" key="2">
    <source>
        <dbReference type="EMBL" id="VEU39318.1"/>
    </source>
</evidence>
<keyword evidence="3" id="KW-1185">Reference proteome</keyword>
<feature type="compositionally biased region" description="Acidic residues" evidence="1">
    <location>
        <begin position="330"/>
        <end position="339"/>
    </location>
</feature>
<feature type="compositionally biased region" description="Low complexity" evidence="1">
    <location>
        <begin position="1"/>
        <end position="13"/>
    </location>
</feature>
<feature type="region of interest" description="Disordered" evidence="1">
    <location>
        <begin position="1"/>
        <end position="31"/>
    </location>
</feature>
<proteinExistence type="predicted"/>
<sequence>MSGSVCAAGGAVAETDPPAMSLPGGDEARGGFGFRFRRYREELALRQRKQGKVRLQDQPDGFPDAPNGTAPGEKASNDGPGENDRKDDDNDDGGGTVLRDLSGARLVVDENGSVSVSFADTEGGPVHGIPSMVPEGTTLLLRNLRDCRVAIHLPLPAVHLVGIRGTEVDFFNGGSRVPSGGSLPTNTTIHATDCHGGSVLRFERPAQQLRIHGSIGLGIGVAERPGAHRGAASTTPASSPDRQWKPGSIILEASRDLCFTVPPIDHRALEADTRAYWHGVVVRDFHWLRKGVPSPNFRVEVLGGNPPRGEGPLPGEERGPSGETNRGEDSSDDSDDDEL</sequence>
<organism evidence="2 3">
    <name type="scientific">Pseudo-nitzschia multistriata</name>
    <dbReference type="NCBI Taxonomy" id="183589"/>
    <lineage>
        <taxon>Eukaryota</taxon>
        <taxon>Sar</taxon>
        <taxon>Stramenopiles</taxon>
        <taxon>Ochrophyta</taxon>
        <taxon>Bacillariophyta</taxon>
        <taxon>Bacillariophyceae</taxon>
        <taxon>Bacillariophycidae</taxon>
        <taxon>Bacillariales</taxon>
        <taxon>Bacillariaceae</taxon>
        <taxon>Pseudo-nitzschia</taxon>
    </lineage>
</organism>
<evidence type="ECO:0000256" key="1">
    <source>
        <dbReference type="SAM" id="MobiDB-lite"/>
    </source>
</evidence>
<protein>
    <submittedName>
        <fullName evidence="2">Uncharacterized protein</fullName>
    </submittedName>
</protein>
<gene>
    <name evidence="2" type="ORF">PSNMU_V1.4_AUG-EV-PASAV3_0061140</name>
</gene>
<feature type="compositionally biased region" description="Low complexity" evidence="1">
    <location>
        <begin position="302"/>
        <end position="314"/>
    </location>
</feature>
<dbReference type="OrthoDB" id="194775at2759"/>
<feature type="compositionally biased region" description="Basic and acidic residues" evidence="1">
    <location>
        <begin position="315"/>
        <end position="329"/>
    </location>
</feature>
<feature type="region of interest" description="Disordered" evidence="1">
    <location>
        <begin position="296"/>
        <end position="339"/>
    </location>
</feature>